<accession>A0A3Q9MUA9</accession>
<keyword evidence="3" id="KW-0614">Plasmid</keyword>
<sequence length="84" mass="9600">MAQKYRGLGFEAFKWWSVIALVVFILVLLSLYYLHAGIAKTDADYLLKHHCEPITTDKSGMTFQCANKLQYTITLHHPSSLVNK</sequence>
<reference evidence="3" key="1">
    <citation type="submission" date="2018-12" db="EMBL/GenBank/DDBJ databases">
        <title>Complete genome sequences of twenty non-typhoidal Salmonella isolates from Rwanda.</title>
        <authorList>
            <person name="Byukusenge M."/>
            <person name="Li L."/>
            <person name="Subhashinie K."/>
            <person name="Nzayirambaho M."/>
            <person name="Kuchipudi S.V."/>
            <person name="Jayarao B.M."/>
        </authorList>
    </citation>
    <scope>NUCLEOTIDE SEQUENCE</scope>
    <source>
        <strain evidence="2">RSE21</strain>
        <strain evidence="3">RSE40</strain>
        <plasmid evidence="2">pRSE21</plasmid>
        <plasmid evidence="3">pRSE40</plasmid>
    </source>
</reference>
<dbReference type="EMBL" id="CP034710">
    <property type="protein sequence ID" value="AZT39711.1"/>
    <property type="molecule type" value="Genomic_DNA"/>
</dbReference>
<dbReference type="RefSeq" id="WP_168445631.1">
    <property type="nucleotide sequence ID" value="NZ_CP034699.1"/>
</dbReference>
<organism evidence="3">
    <name type="scientific">Salmonella enterica subsp. enterica serovar Karamoja</name>
    <dbReference type="NCBI Taxonomy" id="2500153"/>
    <lineage>
        <taxon>Bacteria</taxon>
        <taxon>Pseudomonadati</taxon>
        <taxon>Pseudomonadota</taxon>
        <taxon>Gammaproteobacteria</taxon>
        <taxon>Enterobacterales</taxon>
        <taxon>Enterobacteriaceae</taxon>
        <taxon>Salmonella</taxon>
    </lineage>
</organism>
<keyword evidence="1" id="KW-0472">Membrane</keyword>
<name>A0A3Q9MUA9_SALET</name>
<proteinExistence type="predicted"/>
<keyword evidence="1" id="KW-0812">Transmembrane</keyword>
<evidence type="ECO:0000313" key="3">
    <source>
        <dbReference type="EMBL" id="AZT44386.1"/>
    </source>
</evidence>
<dbReference type="AlphaFoldDB" id="A0A3Q9MUA9"/>
<gene>
    <name evidence="3" type="ORF">EL007_24320</name>
    <name evidence="2" type="ORF">ELZ88_24625</name>
</gene>
<feature type="transmembrane region" description="Helical" evidence="1">
    <location>
        <begin position="15"/>
        <end position="34"/>
    </location>
</feature>
<keyword evidence="1" id="KW-1133">Transmembrane helix</keyword>
<dbReference type="EMBL" id="CP034699">
    <property type="protein sequence ID" value="AZT44386.1"/>
    <property type="molecule type" value="Genomic_DNA"/>
</dbReference>
<geneLocation type="plasmid" evidence="2">
    <name>pRSE21</name>
</geneLocation>
<evidence type="ECO:0000313" key="2">
    <source>
        <dbReference type="EMBL" id="AZT39711.1"/>
    </source>
</evidence>
<protein>
    <submittedName>
        <fullName evidence="3">Uncharacterized protein</fullName>
    </submittedName>
</protein>
<evidence type="ECO:0000256" key="1">
    <source>
        <dbReference type="SAM" id="Phobius"/>
    </source>
</evidence>
<geneLocation type="plasmid" evidence="3">
    <name>pRSE40</name>
</geneLocation>